<evidence type="ECO:0000313" key="4">
    <source>
        <dbReference type="Proteomes" id="UP000188929"/>
    </source>
</evidence>
<dbReference type="GO" id="GO:0032259">
    <property type="term" value="P:methylation"/>
    <property type="evidence" value="ECO:0007669"/>
    <property type="project" value="UniProtKB-KW"/>
</dbReference>
<proteinExistence type="predicted"/>
<evidence type="ECO:0000259" key="1">
    <source>
        <dbReference type="Pfam" id="PF08100"/>
    </source>
</evidence>
<dbReference type="CDD" id="cd02440">
    <property type="entry name" value="AdoMet_MTases"/>
    <property type="match status" value="1"/>
</dbReference>
<keyword evidence="3" id="KW-0489">Methyltransferase</keyword>
<dbReference type="InterPro" id="IPR041698">
    <property type="entry name" value="Methyltransf_25"/>
</dbReference>
<keyword evidence="4" id="KW-1185">Reference proteome</keyword>
<dbReference type="STRING" id="1834516.BL253_07890"/>
<evidence type="ECO:0000313" key="3">
    <source>
        <dbReference type="EMBL" id="ONH31598.1"/>
    </source>
</evidence>
<dbReference type="InterPro" id="IPR016461">
    <property type="entry name" value="COMT-like"/>
</dbReference>
<evidence type="ECO:0000259" key="2">
    <source>
        <dbReference type="Pfam" id="PF13649"/>
    </source>
</evidence>
<dbReference type="OrthoDB" id="3205990at2"/>
<reference evidence="4" key="1">
    <citation type="submission" date="2016-10" db="EMBL/GenBank/DDBJ databases">
        <title>Frankia sp. NRRL B-16386 Genome sequencing.</title>
        <authorList>
            <person name="Ghodhbane-Gtari F."/>
            <person name="Swanson E."/>
            <person name="Gueddou A."/>
            <person name="Hezbri K."/>
            <person name="Ktari K."/>
            <person name="Nouioui I."/>
            <person name="Morris K."/>
            <person name="Simpson S."/>
            <person name="Abebe-Akele F."/>
            <person name="Thomas K."/>
            <person name="Gtari M."/>
            <person name="Tisa L.S."/>
        </authorList>
    </citation>
    <scope>NUCLEOTIDE SEQUENCE [LARGE SCALE GENOMIC DNA]</scope>
    <source>
        <strain evidence="4">NRRL B-16386</strain>
    </source>
</reference>
<feature type="domain" description="Methyltransferase" evidence="2">
    <location>
        <begin position="175"/>
        <end position="268"/>
    </location>
</feature>
<dbReference type="InterPro" id="IPR036388">
    <property type="entry name" value="WH-like_DNA-bd_sf"/>
</dbReference>
<dbReference type="AlphaFoldDB" id="A0A1V2IEI5"/>
<dbReference type="InterPro" id="IPR029063">
    <property type="entry name" value="SAM-dependent_MTases_sf"/>
</dbReference>
<dbReference type="Gene3D" id="1.10.10.10">
    <property type="entry name" value="Winged helix-like DNA-binding domain superfamily/Winged helix DNA-binding domain"/>
    <property type="match status" value="1"/>
</dbReference>
<dbReference type="PIRSF" id="PIRSF005739">
    <property type="entry name" value="O-mtase"/>
    <property type="match status" value="1"/>
</dbReference>
<dbReference type="Gene3D" id="3.40.50.150">
    <property type="entry name" value="Vaccinia Virus protein VP39"/>
    <property type="match status" value="1"/>
</dbReference>
<gene>
    <name evidence="3" type="ORF">BL253_07890</name>
</gene>
<sequence length="371" mass="39390">MCASLSPQPAPSAAPAAPPPATIGPVADLFSSYVAASAISAAVELGLFDTLADGGTCRADDLRRGGEPVSPWVARALLNALAWAGIVELHTSDPALLVRPGPRFADAYELRGYFYWLVRGNGEVFTYAADLAPDRDEVTYHRDMRAVALSSRLMGNGEVEPLFDRVLAGLEFTRVADLGCGSGGRLVRIMKRNPGVTGVGIDLAPASVELAGQVIAAEGLADRLSVRQGDVHRLTPADDLSDVDVVTCVFMGHDFWPRESCVRVLTNLRIAFPNLRTMLLCDVVRSEDTPGPDTPIFRLGFEAAHALMHTYLPTEAEWGEAFAEAGWTPRAAHHTTAPPGGVLFELVPVAPARAASADVARAATETLSAAR</sequence>
<dbReference type="GO" id="GO:0008168">
    <property type="term" value="F:methyltransferase activity"/>
    <property type="evidence" value="ECO:0007669"/>
    <property type="project" value="UniProtKB-KW"/>
</dbReference>
<dbReference type="Proteomes" id="UP000188929">
    <property type="component" value="Unassembled WGS sequence"/>
</dbReference>
<protein>
    <submittedName>
        <fullName evidence="3">Methyltransferase</fullName>
    </submittedName>
</protein>
<name>A0A1V2IEI5_9ACTN</name>
<dbReference type="RefSeq" id="WP_076815060.1">
    <property type="nucleotide sequence ID" value="NZ_MOMC01000015.1"/>
</dbReference>
<dbReference type="EMBL" id="MOMC01000015">
    <property type="protein sequence ID" value="ONH31598.1"/>
    <property type="molecule type" value="Genomic_DNA"/>
</dbReference>
<dbReference type="Pfam" id="PF08100">
    <property type="entry name" value="Dimerisation"/>
    <property type="match status" value="1"/>
</dbReference>
<feature type="domain" description="O-methyltransferase dimerisation" evidence="1">
    <location>
        <begin position="28"/>
        <end position="93"/>
    </location>
</feature>
<dbReference type="GO" id="GO:0046983">
    <property type="term" value="F:protein dimerization activity"/>
    <property type="evidence" value="ECO:0007669"/>
    <property type="project" value="InterPro"/>
</dbReference>
<dbReference type="Pfam" id="PF13649">
    <property type="entry name" value="Methyltransf_25"/>
    <property type="match status" value="1"/>
</dbReference>
<keyword evidence="3" id="KW-0808">Transferase</keyword>
<comment type="caution">
    <text evidence="3">The sequence shown here is derived from an EMBL/GenBank/DDBJ whole genome shotgun (WGS) entry which is preliminary data.</text>
</comment>
<accession>A0A1V2IEI5</accession>
<dbReference type="InterPro" id="IPR012967">
    <property type="entry name" value="COMT_dimerisation"/>
</dbReference>
<organism evidence="3 4">
    <name type="scientific">Pseudofrankia asymbiotica</name>
    <dbReference type="NCBI Taxonomy" id="1834516"/>
    <lineage>
        <taxon>Bacteria</taxon>
        <taxon>Bacillati</taxon>
        <taxon>Actinomycetota</taxon>
        <taxon>Actinomycetes</taxon>
        <taxon>Frankiales</taxon>
        <taxon>Frankiaceae</taxon>
        <taxon>Pseudofrankia</taxon>
    </lineage>
</organism>
<dbReference type="SUPFAM" id="SSF53335">
    <property type="entry name" value="S-adenosyl-L-methionine-dependent methyltransferases"/>
    <property type="match status" value="1"/>
</dbReference>